<comment type="caution">
    <text evidence="2">The sequence shown here is derived from an EMBL/GenBank/DDBJ whole genome shotgun (WGS) entry which is preliminary data.</text>
</comment>
<dbReference type="EMBL" id="SGPL01000051">
    <property type="protein sequence ID" value="THH19238.1"/>
    <property type="molecule type" value="Genomic_DNA"/>
</dbReference>
<evidence type="ECO:0008006" key="4">
    <source>
        <dbReference type="Google" id="ProtNLM"/>
    </source>
</evidence>
<accession>A0A4S4M4A2</accession>
<reference evidence="2 3" key="1">
    <citation type="submission" date="2019-02" db="EMBL/GenBank/DDBJ databases">
        <title>Genome sequencing of the rare red list fungi Bondarzewia mesenterica.</title>
        <authorList>
            <person name="Buettner E."/>
            <person name="Kellner H."/>
        </authorList>
    </citation>
    <scope>NUCLEOTIDE SEQUENCE [LARGE SCALE GENOMIC DNA]</scope>
    <source>
        <strain evidence="2 3">DSM 108281</strain>
    </source>
</reference>
<dbReference type="Proteomes" id="UP000310158">
    <property type="component" value="Unassembled WGS sequence"/>
</dbReference>
<sequence>MTSITDLTNVPAGVPHASSDSARHYNSDSYVDINTSSIPATRGVDARRQLLDAVRTVSAERLRSVVAKMVQTMPAAEQALMRELITVCRQPHEVDHSWETCANCGDNFDLGTRRREGECEFHSGRLQVDYEMFVDFEADGGSPMNTKTNRGEYPENFKWTCCRRDGSSEGCESTTHAIRARPSKA</sequence>
<dbReference type="AlphaFoldDB" id="A0A4S4M4A2"/>
<dbReference type="PANTHER" id="PTHR38167:SF1">
    <property type="entry name" value="C2H2-TYPE DOMAIN-CONTAINING PROTEIN"/>
    <property type="match status" value="1"/>
</dbReference>
<keyword evidence="3" id="KW-1185">Reference proteome</keyword>
<organism evidence="2 3">
    <name type="scientific">Bondarzewia mesenterica</name>
    <dbReference type="NCBI Taxonomy" id="1095465"/>
    <lineage>
        <taxon>Eukaryota</taxon>
        <taxon>Fungi</taxon>
        <taxon>Dikarya</taxon>
        <taxon>Basidiomycota</taxon>
        <taxon>Agaricomycotina</taxon>
        <taxon>Agaricomycetes</taxon>
        <taxon>Russulales</taxon>
        <taxon>Bondarzewiaceae</taxon>
        <taxon>Bondarzewia</taxon>
    </lineage>
</organism>
<feature type="region of interest" description="Disordered" evidence="1">
    <location>
        <begin position="1"/>
        <end position="23"/>
    </location>
</feature>
<dbReference type="PANTHER" id="PTHR38167">
    <property type="entry name" value="C2H2-TYPE DOMAIN-CONTAINING PROTEIN"/>
    <property type="match status" value="1"/>
</dbReference>
<name>A0A4S4M4A2_9AGAM</name>
<gene>
    <name evidence="2" type="ORF">EW146_g1880</name>
</gene>
<evidence type="ECO:0000256" key="1">
    <source>
        <dbReference type="SAM" id="MobiDB-lite"/>
    </source>
</evidence>
<evidence type="ECO:0000313" key="2">
    <source>
        <dbReference type="EMBL" id="THH19238.1"/>
    </source>
</evidence>
<dbReference type="OrthoDB" id="5422613at2759"/>
<protein>
    <recommendedName>
        <fullName evidence="4">C2H2-type domain-containing protein</fullName>
    </recommendedName>
</protein>
<evidence type="ECO:0000313" key="3">
    <source>
        <dbReference type="Proteomes" id="UP000310158"/>
    </source>
</evidence>
<proteinExistence type="predicted"/>